<name>A0A3N4IHE8_ASCIM</name>
<proteinExistence type="predicted"/>
<gene>
    <name evidence="1" type="ORF">BJ508DRAFT_304272</name>
</gene>
<dbReference type="Proteomes" id="UP000275078">
    <property type="component" value="Unassembled WGS sequence"/>
</dbReference>
<reference evidence="1 2" key="1">
    <citation type="journal article" date="2018" name="Nat. Ecol. Evol.">
        <title>Pezizomycetes genomes reveal the molecular basis of ectomycorrhizal truffle lifestyle.</title>
        <authorList>
            <person name="Murat C."/>
            <person name="Payen T."/>
            <person name="Noel B."/>
            <person name="Kuo A."/>
            <person name="Morin E."/>
            <person name="Chen J."/>
            <person name="Kohler A."/>
            <person name="Krizsan K."/>
            <person name="Balestrini R."/>
            <person name="Da Silva C."/>
            <person name="Montanini B."/>
            <person name="Hainaut M."/>
            <person name="Levati E."/>
            <person name="Barry K.W."/>
            <person name="Belfiori B."/>
            <person name="Cichocki N."/>
            <person name="Clum A."/>
            <person name="Dockter R.B."/>
            <person name="Fauchery L."/>
            <person name="Guy J."/>
            <person name="Iotti M."/>
            <person name="Le Tacon F."/>
            <person name="Lindquist E.A."/>
            <person name="Lipzen A."/>
            <person name="Malagnac F."/>
            <person name="Mello A."/>
            <person name="Molinier V."/>
            <person name="Miyauchi S."/>
            <person name="Poulain J."/>
            <person name="Riccioni C."/>
            <person name="Rubini A."/>
            <person name="Sitrit Y."/>
            <person name="Splivallo R."/>
            <person name="Traeger S."/>
            <person name="Wang M."/>
            <person name="Zifcakova L."/>
            <person name="Wipf D."/>
            <person name="Zambonelli A."/>
            <person name="Paolocci F."/>
            <person name="Nowrousian M."/>
            <person name="Ottonello S."/>
            <person name="Baldrian P."/>
            <person name="Spatafora J.W."/>
            <person name="Henrissat B."/>
            <person name="Nagy L.G."/>
            <person name="Aury J.M."/>
            <person name="Wincker P."/>
            <person name="Grigoriev I.V."/>
            <person name="Bonfante P."/>
            <person name="Martin F.M."/>
        </authorList>
    </citation>
    <scope>NUCLEOTIDE SEQUENCE [LARGE SCALE GENOMIC DNA]</scope>
    <source>
        <strain evidence="1 2">RN42</strain>
    </source>
</reference>
<keyword evidence="2" id="KW-1185">Reference proteome</keyword>
<organism evidence="1 2">
    <name type="scientific">Ascobolus immersus RN42</name>
    <dbReference type="NCBI Taxonomy" id="1160509"/>
    <lineage>
        <taxon>Eukaryota</taxon>
        <taxon>Fungi</taxon>
        <taxon>Dikarya</taxon>
        <taxon>Ascomycota</taxon>
        <taxon>Pezizomycotina</taxon>
        <taxon>Pezizomycetes</taxon>
        <taxon>Pezizales</taxon>
        <taxon>Ascobolaceae</taxon>
        <taxon>Ascobolus</taxon>
    </lineage>
</organism>
<evidence type="ECO:0000313" key="2">
    <source>
        <dbReference type="Proteomes" id="UP000275078"/>
    </source>
</evidence>
<accession>A0A3N4IHE8</accession>
<sequence>MRFTDLPHEIRLLVADHLLQWPDHKAFRQCDSVNYTLLSNRLSVRKQFGLVEQPVFQRAIDSYMLSFFSGSGLFYSLRTGASSETLLSRPSDFCTLESKESEMWLSFVHQNDCLEHIRRMFSQEADFYNVPDRDAIRTLFASMEQYRKIISTKHFQYIRKYHRKPECYQLMRDTGRRHTFFSDPASDDADLNRKFSGYGCMLRGAAYRFILQDRYSLVIALTELEWDGEHHAAAMLRVQLRARELLADLDAMHDFWVNIKKKSS</sequence>
<dbReference type="EMBL" id="ML119661">
    <property type="protein sequence ID" value="RPA84108.1"/>
    <property type="molecule type" value="Genomic_DNA"/>
</dbReference>
<protein>
    <submittedName>
        <fullName evidence="1">Uncharacterized protein</fullName>
    </submittedName>
</protein>
<dbReference type="AlphaFoldDB" id="A0A3N4IHE8"/>
<evidence type="ECO:0000313" key="1">
    <source>
        <dbReference type="EMBL" id="RPA84108.1"/>
    </source>
</evidence>